<keyword evidence="8 9" id="KW-0539">Nucleus</keyword>
<keyword evidence="7 9" id="KW-0694">RNA-binding</keyword>
<gene>
    <name evidence="9" type="primary">TRM8</name>
    <name evidence="10" type="ORF">EDEG_02940</name>
</gene>
<dbReference type="UniPathway" id="UPA00989"/>
<dbReference type="PANTHER" id="PTHR23417:SF16">
    <property type="entry name" value="TRNA (GUANINE-N(7)-)-METHYLTRANSFERASE"/>
    <property type="match status" value="1"/>
</dbReference>
<dbReference type="GO" id="GO:0000049">
    <property type="term" value="F:tRNA binding"/>
    <property type="evidence" value="ECO:0007669"/>
    <property type="project" value="UniProtKB-UniRule"/>
</dbReference>
<dbReference type="PANTHER" id="PTHR23417">
    <property type="entry name" value="3-DEOXY-D-MANNO-OCTULOSONIC-ACID TRANSFERASE/TRNA GUANINE-N 7 - -METHYLTRANSFERASE"/>
    <property type="match status" value="1"/>
</dbReference>
<feature type="binding site" evidence="9">
    <location>
        <begin position="77"/>
        <end position="78"/>
    </location>
    <ligand>
        <name>S-adenosyl-L-methionine</name>
        <dbReference type="ChEBI" id="CHEBI:59789"/>
    </ligand>
</feature>
<evidence type="ECO:0000256" key="5">
    <source>
        <dbReference type="ARBA" id="ARBA00022691"/>
    </source>
</evidence>
<comment type="function">
    <text evidence="9">Catalyzes the formation of N(7)-methylguanine at position 46 (m7G46) in tRNA.</text>
</comment>
<accession>J9DMT9</accession>
<reference evidence="11" key="2">
    <citation type="submission" date="2015-07" db="EMBL/GenBank/DDBJ databases">
        <title>Contrasting host-pathogen interactions and genome evolution in two generalist and specialist microsporidian pathogens of mosquitoes.</title>
        <authorList>
            <consortium name="The Broad Institute Genomics Platform"/>
            <consortium name="The Broad Institute Genome Sequencing Center for Infectious Disease"/>
            <person name="Cuomo C.A."/>
            <person name="Sanscrainte N.D."/>
            <person name="Goldberg J.M."/>
            <person name="Heiman D."/>
            <person name="Young S."/>
            <person name="Zeng Q."/>
            <person name="Becnel J.J."/>
            <person name="Birren B.W."/>
        </authorList>
    </citation>
    <scope>NUCLEOTIDE SEQUENCE [LARGE SCALE GENOMIC DNA]</scope>
    <source>
        <strain evidence="11">USNM 41457</strain>
    </source>
</reference>
<comment type="subcellular location">
    <subcellularLocation>
        <location evidence="9">Nucleus</location>
    </subcellularLocation>
</comment>
<keyword evidence="6 9" id="KW-0819">tRNA processing</keyword>
<dbReference type="InterPro" id="IPR025763">
    <property type="entry name" value="Trm8_euk"/>
</dbReference>
<keyword evidence="3 9" id="KW-0489">Methyltransferase</keyword>
<dbReference type="VEuPathDB" id="MicrosporidiaDB:EDEG_02940"/>
<comment type="similarity">
    <text evidence="9">Belongs to the class I-like SAM-binding methyltransferase superfamily. TrmB family.</text>
</comment>
<evidence type="ECO:0000256" key="8">
    <source>
        <dbReference type="ARBA" id="ARBA00023242"/>
    </source>
</evidence>
<dbReference type="Gene3D" id="3.40.50.150">
    <property type="entry name" value="Vaccinia Virus protein VP39"/>
    <property type="match status" value="1"/>
</dbReference>
<dbReference type="EMBL" id="AFBI03000061">
    <property type="protein sequence ID" value="EJW02657.1"/>
    <property type="molecule type" value="Genomic_DNA"/>
</dbReference>
<feature type="binding site" evidence="9">
    <location>
        <begin position="105"/>
        <end position="106"/>
    </location>
    <ligand>
        <name>S-adenosyl-L-methionine</name>
        <dbReference type="ChEBI" id="CHEBI:59789"/>
    </ligand>
</feature>
<dbReference type="SUPFAM" id="SSF53335">
    <property type="entry name" value="S-adenosyl-L-methionine-dependent methyltransferases"/>
    <property type="match status" value="1"/>
</dbReference>
<keyword evidence="2 9" id="KW-0820">tRNA-binding</keyword>
<keyword evidence="4 9" id="KW-0808">Transferase</keyword>
<dbReference type="GO" id="GO:0005634">
    <property type="term" value="C:nucleus"/>
    <property type="evidence" value="ECO:0007669"/>
    <property type="project" value="UniProtKB-SubCell"/>
</dbReference>
<dbReference type="InParanoid" id="J9DMT9"/>
<feature type="active site" evidence="9">
    <location>
        <position position="128"/>
    </location>
</feature>
<protein>
    <recommendedName>
        <fullName evidence="9">tRNA (guanine-N(7)-)-methyltransferase</fullName>
        <ecNumber evidence="9">2.1.1.33</ecNumber>
    </recommendedName>
    <alternativeName>
        <fullName evidence="9">Transfer RNA methyltransferase 8</fullName>
    </alternativeName>
    <alternativeName>
        <fullName evidence="9">tRNA (guanine(46)-N(7))-methyltransferase</fullName>
    </alternativeName>
    <alternativeName>
        <fullName evidence="9">tRNA(m7G46)-methyltransferase</fullName>
    </alternativeName>
</protein>
<keyword evidence="5 9" id="KW-0949">S-adenosyl-L-methionine</keyword>
<feature type="binding site" evidence="9">
    <location>
        <position position="54"/>
    </location>
    <ligand>
        <name>S-adenosyl-L-methionine</name>
        <dbReference type="ChEBI" id="CHEBI:59789"/>
    </ligand>
</feature>
<dbReference type="InterPro" id="IPR029063">
    <property type="entry name" value="SAM-dependent_MTases_sf"/>
</dbReference>
<dbReference type="FunCoup" id="J9DMT9">
    <property type="interactions" value="95"/>
</dbReference>
<dbReference type="EC" id="2.1.1.33" evidence="9"/>
<evidence type="ECO:0000256" key="9">
    <source>
        <dbReference type="HAMAP-Rule" id="MF_03055"/>
    </source>
</evidence>
<reference evidence="10 11" key="1">
    <citation type="submission" date="2011-08" db="EMBL/GenBank/DDBJ databases">
        <authorList>
            <person name="Liu Z.J."/>
            <person name="Shi F.L."/>
            <person name="Lu J.Q."/>
            <person name="Li M."/>
            <person name="Wang Z.L."/>
        </authorList>
    </citation>
    <scope>NUCLEOTIDE SEQUENCE [LARGE SCALE GENOMIC DNA]</scope>
    <source>
        <strain evidence="10 11">USNM 41457</strain>
    </source>
</reference>
<dbReference type="Pfam" id="PF02390">
    <property type="entry name" value="Methyltransf_4"/>
    <property type="match status" value="1"/>
</dbReference>
<evidence type="ECO:0000256" key="7">
    <source>
        <dbReference type="ARBA" id="ARBA00022884"/>
    </source>
</evidence>
<evidence type="ECO:0000256" key="1">
    <source>
        <dbReference type="ARBA" id="ARBA00000142"/>
    </source>
</evidence>
<dbReference type="STRING" id="1003232.J9DMT9"/>
<name>J9DMT9_EDHAE</name>
<dbReference type="AlphaFoldDB" id="J9DMT9"/>
<dbReference type="GO" id="GO:0008176">
    <property type="term" value="F:tRNA (guanine(46)-N7)-methyltransferase activity"/>
    <property type="evidence" value="ECO:0007669"/>
    <property type="project" value="UniProtKB-UniRule"/>
</dbReference>
<dbReference type="OrthoDB" id="47276at2759"/>
<feature type="binding site" evidence="9">
    <location>
        <position position="125"/>
    </location>
    <ligand>
        <name>S-adenosyl-L-methionine</name>
        <dbReference type="ChEBI" id="CHEBI:59789"/>
    </ligand>
</feature>
<dbReference type="OMA" id="LPNYFAK"/>
<comment type="subunit">
    <text evidence="9">Forms a complex with TRM82.</text>
</comment>
<comment type="caution">
    <text evidence="10">The sequence shown here is derived from an EMBL/GenBank/DDBJ whole genome shotgun (WGS) entry which is preliminary data.</text>
</comment>
<evidence type="ECO:0000256" key="2">
    <source>
        <dbReference type="ARBA" id="ARBA00022555"/>
    </source>
</evidence>
<feature type="binding site" evidence="9">
    <location>
        <begin position="198"/>
        <end position="200"/>
    </location>
    <ligand>
        <name>S-adenosyl-L-methionine</name>
        <dbReference type="ChEBI" id="CHEBI:59789"/>
    </ligand>
</feature>
<dbReference type="PROSITE" id="PS51625">
    <property type="entry name" value="SAM_MT_TRMB"/>
    <property type="match status" value="1"/>
</dbReference>
<comment type="pathway">
    <text evidence="9">tRNA modification; N(7)-methylguanine-tRNA biosynthesis.</text>
</comment>
<sequence>MLTHLMAPRKKDYIQRAHVNPFSDRNIYIPDSPSSIDWCKYFNNPHQPKFLDLGCGYGKFLINLSKNYQNANIVGMEIRNKVAQYVIDKIKADPIIRNAVCFHTNGMVFLQNFFEKSSLEKIFILFPDPQFKKRKKKARILCTQTLDIFYYLLCDKGRLYLSTDVEELGNYMETCVLDHKGFKKIENDVLIEEITKGTDESLRAGSKVLKCFGYVFEKI</sequence>
<evidence type="ECO:0000256" key="4">
    <source>
        <dbReference type="ARBA" id="ARBA00022679"/>
    </source>
</evidence>
<organism evidence="10 11">
    <name type="scientific">Edhazardia aedis (strain USNM 41457)</name>
    <name type="common">Microsporidian parasite</name>
    <dbReference type="NCBI Taxonomy" id="1003232"/>
    <lineage>
        <taxon>Eukaryota</taxon>
        <taxon>Fungi</taxon>
        <taxon>Fungi incertae sedis</taxon>
        <taxon>Microsporidia</taxon>
        <taxon>Edhazardia</taxon>
    </lineage>
</organism>
<dbReference type="NCBIfam" id="TIGR00091">
    <property type="entry name" value="tRNA (guanosine(46)-N7)-methyltransferase TrmB"/>
    <property type="match status" value="1"/>
</dbReference>
<evidence type="ECO:0000256" key="6">
    <source>
        <dbReference type="ARBA" id="ARBA00022694"/>
    </source>
</evidence>
<proteinExistence type="inferred from homology"/>
<evidence type="ECO:0000313" key="10">
    <source>
        <dbReference type="EMBL" id="EJW02657.1"/>
    </source>
</evidence>
<dbReference type="Proteomes" id="UP000003163">
    <property type="component" value="Unassembled WGS sequence"/>
</dbReference>
<evidence type="ECO:0000256" key="3">
    <source>
        <dbReference type="ARBA" id="ARBA00022603"/>
    </source>
</evidence>
<dbReference type="InterPro" id="IPR003358">
    <property type="entry name" value="tRNA_(Gua-N-7)_MeTrfase_Trmb"/>
</dbReference>
<dbReference type="GO" id="GO:0043527">
    <property type="term" value="C:tRNA methyltransferase complex"/>
    <property type="evidence" value="ECO:0007669"/>
    <property type="project" value="TreeGrafter"/>
</dbReference>
<dbReference type="HOGENOM" id="CLU_050910_3_0_1"/>
<dbReference type="HAMAP" id="MF_03055">
    <property type="entry name" value="tRNA_methyltr_TrmB_euk"/>
    <property type="match status" value="1"/>
</dbReference>
<keyword evidence="11" id="KW-1185">Reference proteome</keyword>
<evidence type="ECO:0000313" key="11">
    <source>
        <dbReference type="Proteomes" id="UP000003163"/>
    </source>
</evidence>
<comment type="catalytic activity">
    <reaction evidence="1 9">
        <text>guanosine(46) in tRNA + S-adenosyl-L-methionine = N(7)-methylguanosine(46) in tRNA + S-adenosyl-L-homocysteine</text>
        <dbReference type="Rhea" id="RHEA:42708"/>
        <dbReference type="Rhea" id="RHEA-COMP:10188"/>
        <dbReference type="Rhea" id="RHEA-COMP:10189"/>
        <dbReference type="ChEBI" id="CHEBI:57856"/>
        <dbReference type="ChEBI" id="CHEBI:59789"/>
        <dbReference type="ChEBI" id="CHEBI:74269"/>
        <dbReference type="ChEBI" id="CHEBI:74480"/>
        <dbReference type="EC" id="2.1.1.33"/>
    </reaction>
</comment>